<dbReference type="OrthoDB" id="4756206at2759"/>
<sequence length="254" mass="27048">MAKFQAFSIFGLLATVSARDVPDNVRNLYDSIVNQGQGECQYELQGGFLSADDGEYSYGYCGDHLDSSGIIYLQGKGGNLANMDIDCDGIANGAGDDGRCGNSEDTQYQTAFQYTVSSYSNGVSDLNAYVHDYIVFGNYGSADGYTTFDPQEYGVKPLSIGAVVCGDKLVYGVWGDTNGDDGNPLVGEASISLATRCFGTDVNGNSGYDGQDVLYIFFTGDDAVPGEQADWQADSSDAFQDSLQTIGDRLIANL</sequence>
<reference evidence="11" key="1">
    <citation type="journal article" date="2021" name="IMA Fungus">
        <title>Genomic characterization of three marine fungi, including Emericellopsis atlantica sp. nov. with signatures of a generalist lifestyle and marine biomass degradation.</title>
        <authorList>
            <person name="Hagestad O.C."/>
            <person name="Hou L."/>
            <person name="Andersen J.H."/>
            <person name="Hansen E.H."/>
            <person name="Altermark B."/>
            <person name="Li C."/>
            <person name="Kuhnert E."/>
            <person name="Cox R.J."/>
            <person name="Crous P.W."/>
            <person name="Spatafora J.W."/>
            <person name="Lail K."/>
            <person name="Amirebrahimi M."/>
            <person name="Lipzen A."/>
            <person name="Pangilinan J."/>
            <person name="Andreopoulos W."/>
            <person name="Hayes R.D."/>
            <person name="Ng V."/>
            <person name="Grigoriev I.V."/>
            <person name="Jackson S.A."/>
            <person name="Sutton T.D.S."/>
            <person name="Dobson A.D.W."/>
            <person name="Rama T."/>
        </authorList>
    </citation>
    <scope>NUCLEOTIDE SEQUENCE</scope>
    <source>
        <strain evidence="11">TS7</strain>
    </source>
</reference>
<evidence type="ECO:0000256" key="8">
    <source>
        <dbReference type="ARBA" id="ARBA00023295"/>
    </source>
</evidence>
<dbReference type="RefSeq" id="XP_046116355.1">
    <property type="nucleotide sequence ID" value="XM_046266475.1"/>
</dbReference>
<comment type="caution">
    <text evidence="11">The sequence shown here is derived from an EMBL/GenBank/DDBJ whole genome shotgun (WGS) entry which is preliminary data.</text>
</comment>
<comment type="similarity">
    <text evidence="3 10">Belongs to the glycosyl hydrolase 75 family.</text>
</comment>
<protein>
    <recommendedName>
        <fullName evidence="10">Endo-chitosanase</fullName>
        <ecNumber evidence="10">3.2.1.132</ecNumber>
    </recommendedName>
</protein>
<comment type="function">
    <text evidence="10">Chitosanase catalyzing the endo-type cleavage of chitosan, the deacylated form of chitin. Chitosanase may be crucial in the degradation of the deacetylated portion of chitin in the fungal cell wall.</text>
</comment>
<keyword evidence="6 10" id="KW-0378">Hydrolase</keyword>
<dbReference type="EMBL" id="MU251262">
    <property type="protein sequence ID" value="KAG9252431.1"/>
    <property type="molecule type" value="Genomic_DNA"/>
</dbReference>
<evidence type="ECO:0000256" key="5">
    <source>
        <dbReference type="ARBA" id="ARBA00022729"/>
    </source>
</evidence>
<keyword evidence="12" id="KW-1185">Reference proteome</keyword>
<evidence type="ECO:0000256" key="3">
    <source>
        <dbReference type="ARBA" id="ARBA00007799"/>
    </source>
</evidence>
<dbReference type="InterPro" id="IPR009939">
    <property type="entry name" value="Chitosanase_fungal"/>
</dbReference>
<evidence type="ECO:0000313" key="11">
    <source>
        <dbReference type="EMBL" id="KAG9252431.1"/>
    </source>
</evidence>
<dbReference type="AlphaFoldDB" id="A0A9P7ZIA3"/>
<evidence type="ECO:0000256" key="9">
    <source>
        <dbReference type="ARBA" id="ARBA00023326"/>
    </source>
</evidence>
<evidence type="ECO:0000256" key="4">
    <source>
        <dbReference type="ARBA" id="ARBA00022525"/>
    </source>
</evidence>
<proteinExistence type="inferred from homology"/>
<evidence type="ECO:0000256" key="2">
    <source>
        <dbReference type="ARBA" id="ARBA00004613"/>
    </source>
</evidence>
<feature type="chain" id="PRO_5040540341" description="Endo-chitosanase" evidence="10">
    <location>
        <begin position="19"/>
        <end position="254"/>
    </location>
</feature>
<name>A0A9P7ZIA3_9HYPO</name>
<evidence type="ECO:0000256" key="7">
    <source>
        <dbReference type="ARBA" id="ARBA00023277"/>
    </source>
</evidence>
<evidence type="ECO:0000256" key="10">
    <source>
        <dbReference type="RuleBase" id="RU361208"/>
    </source>
</evidence>
<keyword evidence="5 10" id="KW-0732">Signal</keyword>
<dbReference type="GO" id="GO:0016977">
    <property type="term" value="F:chitosanase activity"/>
    <property type="evidence" value="ECO:0007669"/>
    <property type="project" value="UniProtKB-EC"/>
</dbReference>
<dbReference type="GO" id="GO:0005576">
    <property type="term" value="C:extracellular region"/>
    <property type="evidence" value="ECO:0007669"/>
    <property type="project" value="UniProtKB-SubCell"/>
</dbReference>
<comment type="catalytic activity">
    <reaction evidence="1 10">
        <text>Endohydrolysis of beta-(1-&gt;4)-linkages between D-glucosamine residues in a partly acetylated chitosan.</text>
        <dbReference type="EC" id="3.2.1.132"/>
    </reaction>
</comment>
<keyword evidence="7" id="KW-0119">Carbohydrate metabolism</keyword>
<dbReference type="PANTHER" id="PTHR42061">
    <property type="entry name" value="ENDO-CHITOSANASE"/>
    <property type="match status" value="1"/>
</dbReference>
<comment type="subcellular location">
    <subcellularLocation>
        <location evidence="2 10">Secreted</location>
    </subcellularLocation>
</comment>
<evidence type="ECO:0000256" key="6">
    <source>
        <dbReference type="ARBA" id="ARBA00022801"/>
    </source>
</evidence>
<gene>
    <name evidence="11" type="ORF">F5Z01DRAFT_710412</name>
</gene>
<evidence type="ECO:0000313" key="12">
    <source>
        <dbReference type="Proteomes" id="UP000887229"/>
    </source>
</evidence>
<dbReference type="GeneID" id="70297378"/>
<evidence type="ECO:0000256" key="1">
    <source>
        <dbReference type="ARBA" id="ARBA00000405"/>
    </source>
</evidence>
<dbReference type="Proteomes" id="UP000887229">
    <property type="component" value="Unassembled WGS sequence"/>
</dbReference>
<dbReference type="PANTHER" id="PTHR42061:SF6">
    <property type="entry name" value="ENDO-CHITOSANASE"/>
    <property type="match status" value="1"/>
</dbReference>
<accession>A0A9P7ZIA3</accession>
<dbReference type="GO" id="GO:0000272">
    <property type="term" value="P:polysaccharide catabolic process"/>
    <property type="evidence" value="ECO:0007669"/>
    <property type="project" value="UniProtKB-KW"/>
</dbReference>
<keyword evidence="4" id="KW-0964">Secreted</keyword>
<feature type="signal peptide" evidence="10">
    <location>
        <begin position="1"/>
        <end position="18"/>
    </location>
</feature>
<keyword evidence="9 10" id="KW-0624">Polysaccharide degradation</keyword>
<dbReference type="EC" id="3.2.1.132" evidence="10"/>
<keyword evidence="8 10" id="KW-0326">Glycosidase</keyword>
<dbReference type="Pfam" id="PF07335">
    <property type="entry name" value="Glyco_hydro_75"/>
    <property type="match status" value="1"/>
</dbReference>
<organism evidence="11 12">
    <name type="scientific">Emericellopsis atlantica</name>
    <dbReference type="NCBI Taxonomy" id="2614577"/>
    <lineage>
        <taxon>Eukaryota</taxon>
        <taxon>Fungi</taxon>
        <taxon>Dikarya</taxon>
        <taxon>Ascomycota</taxon>
        <taxon>Pezizomycotina</taxon>
        <taxon>Sordariomycetes</taxon>
        <taxon>Hypocreomycetidae</taxon>
        <taxon>Hypocreales</taxon>
        <taxon>Bionectriaceae</taxon>
        <taxon>Emericellopsis</taxon>
    </lineage>
</organism>